<dbReference type="KEGG" id="mez:Mtc_0979"/>
<organism evidence="5 6">
    <name type="scientific">Methanocella conradii (strain DSM 24694 / JCM 17849 / CGMCC 1.5162 / HZ254)</name>
    <dbReference type="NCBI Taxonomy" id="1041930"/>
    <lineage>
        <taxon>Archaea</taxon>
        <taxon>Methanobacteriati</taxon>
        <taxon>Methanobacteriota</taxon>
        <taxon>Stenosarchaea group</taxon>
        <taxon>Methanomicrobia</taxon>
        <taxon>Methanocellales</taxon>
        <taxon>Methanocellaceae</taxon>
        <taxon>Methanocella</taxon>
    </lineage>
</organism>
<keyword evidence="1" id="KW-0732">Signal</keyword>
<dbReference type="EMBL" id="CP003243">
    <property type="protein sequence ID" value="AFC99734.1"/>
    <property type="molecule type" value="Genomic_DNA"/>
</dbReference>
<dbReference type="SUPFAM" id="SSF49464">
    <property type="entry name" value="Carboxypeptidase regulatory domain-like"/>
    <property type="match status" value="3"/>
</dbReference>
<dbReference type="Pfam" id="PF13620">
    <property type="entry name" value="CarboxypepD_reg"/>
    <property type="match status" value="1"/>
</dbReference>
<keyword evidence="3" id="KW-1133">Transmembrane helix</keyword>
<dbReference type="eggNOG" id="arCOG02488">
    <property type="taxonomic scope" value="Archaea"/>
</dbReference>
<evidence type="ECO:0000256" key="1">
    <source>
        <dbReference type="ARBA" id="ARBA00022729"/>
    </source>
</evidence>
<dbReference type="AlphaFoldDB" id="H8I5R7"/>
<name>H8I5R7_METCZ</name>
<dbReference type="InterPro" id="IPR051417">
    <property type="entry name" value="SDr/BOS_complex"/>
</dbReference>
<dbReference type="Gene3D" id="2.60.40.10">
    <property type="entry name" value="Immunoglobulins"/>
    <property type="match status" value="1"/>
</dbReference>
<dbReference type="HOGENOM" id="CLU_381136_0_0_2"/>
<feature type="transmembrane region" description="Helical" evidence="3">
    <location>
        <begin position="448"/>
        <end position="473"/>
    </location>
</feature>
<evidence type="ECO:0000256" key="3">
    <source>
        <dbReference type="SAM" id="Phobius"/>
    </source>
</evidence>
<dbReference type="OrthoDB" id="95942at2157"/>
<dbReference type="RefSeq" id="WP_014405572.1">
    <property type="nucleotide sequence ID" value="NC_017034.1"/>
</dbReference>
<dbReference type="eggNOG" id="arCOG02611">
    <property type="taxonomic scope" value="Archaea"/>
</dbReference>
<evidence type="ECO:0000259" key="4">
    <source>
        <dbReference type="Pfam" id="PF08308"/>
    </source>
</evidence>
<reference evidence="5 6" key="1">
    <citation type="journal article" date="2012" name="J. Bacteriol.">
        <title>Complete genome sequence of a thermophilic methanogen, Methanocella conradii HZ254, isolated from Chinese rice field soil.</title>
        <authorList>
            <person name="Lu Z."/>
            <person name="Lu Y."/>
        </authorList>
    </citation>
    <scope>NUCLEOTIDE SEQUENCE [LARGE SCALE GENOMIC DNA]</scope>
    <source>
        <strain evidence="6">DSM 24694 / JCM 17849 / CGMCC 1.5162 / HZ254</strain>
    </source>
</reference>
<keyword evidence="3" id="KW-0472">Membrane</keyword>
<gene>
    <name evidence="5" type="ordered locus">Mtc_0979</name>
</gene>
<sequence>MKKVISLLLLSIISLSLIAVTGAYAAGGTPFSISGQVIDRYGNPIAGADVTLVDSNYKVIGTMKTNENGDFDFINKVAETDTCKVLVSYTDSDGKVYKIPPEWCAWNNTKGTTILPTRYTTIPDYPPPVYGYIYGVIQTDSPPYGQFIKGIVYLVSNDVKYYQFAERTDGKGSFQFYVPAGNYMLYAQHWENGVVYESAHKQVTVSPNSAITEVAETRIILPLTSPASNPDPYEMPSHHNNKVNGTVVTRDGKPWPGATVTLLQKADNGTGWTPMKGYDGKPLTATTNDNGYYEFYGVSPSSNDGQIIQSKKDIKVMVEYTDVNGSRQTYTADNRDSRPLYYPDFIMGYGVENAARNITMPQVTLPFAVGGWVNLNSVPTGAYIYVDGRQLFGPDNKPLTTPCTAYIDAGTHQIKMTKDGYADSVDTITMEANKQHPDLIMSLEKALFPAWVTFAVAVIILLIFMGLIIALLATRIKGVIASIARLLGGLGHKVDDYRAKREVAKAHRAEIAEQKRLEQQRKTIKRQARPGPGIGEDDVPVVNVDPMKRKTGVPEGKKKILDIDFKHITDSVPKKVKPREAVDSKERDTPVVFASDIYRKPSTNVERIPYEASSKPVDDSEALVERPGRGERFRIPKASGKREAGSSLGDKERVLRYIKEHPEGVSFIQMSNDLEIIPNNLTYITKELVINDDIEKVKGLYYYKSHASPPDERSSSVVVWRLDGDK</sequence>
<dbReference type="Proteomes" id="UP000005233">
    <property type="component" value="Chromosome"/>
</dbReference>
<dbReference type="InterPro" id="IPR013229">
    <property type="entry name" value="PEGA"/>
</dbReference>
<dbReference type="PANTHER" id="PTHR23303:SF14">
    <property type="entry name" value="BOS COMPLEX SUBUNIT NOMO1-RELATED"/>
    <property type="match status" value="1"/>
</dbReference>
<feature type="domain" description="PEGA" evidence="4">
    <location>
        <begin position="374"/>
        <end position="435"/>
    </location>
</feature>
<accession>H8I5R7</accession>
<dbReference type="Gene3D" id="2.60.40.1120">
    <property type="entry name" value="Carboxypeptidase-like, regulatory domain"/>
    <property type="match status" value="1"/>
</dbReference>
<dbReference type="eggNOG" id="arCOG03264">
    <property type="taxonomic scope" value="Archaea"/>
</dbReference>
<dbReference type="InterPro" id="IPR013783">
    <property type="entry name" value="Ig-like_fold"/>
</dbReference>
<dbReference type="Pfam" id="PF08308">
    <property type="entry name" value="PEGA"/>
    <property type="match status" value="1"/>
</dbReference>
<evidence type="ECO:0000256" key="2">
    <source>
        <dbReference type="SAM" id="MobiDB-lite"/>
    </source>
</evidence>
<dbReference type="GeneID" id="11971101"/>
<keyword evidence="3" id="KW-0812">Transmembrane</keyword>
<proteinExistence type="predicted"/>
<feature type="region of interest" description="Disordered" evidence="2">
    <location>
        <begin position="517"/>
        <end position="550"/>
    </location>
</feature>
<evidence type="ECO:0000313" key="5">
    <source>
        <dbReference type="EMBL" id="AFC99734.1"/>
    </source>
</evidence>
<dbReference type="InterPro" id="IPR008969">
    <property type="entry name" value="CarboxyPept-like_regulatory"/>
</dbReference>
<keyword evidence="6" id="KW-1185">Reference proteome</keyword>
<evidence type="ECO:0000313" key="6">
    <source>
        <dbReference type="Proteomes" id="UP000005233"/>
    </source>
</evidence>
<dbReference type="PANTHER" id="PTHR23303">
    <property type="entry name" value="CARBOXYPEPTIDASE REGULATORY REGION-CONTAINING"/>
    <property type="match status" value="1"/>
</dbReference>
<protein>
    <submittedName>
        <fullName evidence="5">PEGA domain containing protein</fullName>
    </submittedName>
</protein>